<dbReference type="AlphaFoldDB" id="A0A2Z6S7K7"/>
<evidence type="ECO:0000313" key="3">
    <source>
        <dbReference type="Proteomes" id="UP000247702"/>
    </source>
</evidence>
<protein>
    <submittedName>
        <fullName evidence="1">Uncharacterized protein</fullName>
    </submittedName>
</protein>
<keyword evidence="3" id="KW-1185">Reference proteome</keyword>
<comment type="caution">
    <text evidence="1">The sequence shown here is derived from an EMBL/GenBank/DDBJ whole genome shotgun (WGS) entry which is preliminary data.</text>
</comment>
<dbReference type="Proteomes" id="UP000247702">
    <property type="component" value="Unassembled WGS sequence"/>
</dbReference>
<gene>
    <name evidence="2" type="ORF">RCL2_000476400</name>
    <name evidence="1" type="ORF">RclHR1_07110010</name>
</gene>
<reference evidence="2" key="2">
    <citation type="submission" date="2019-10" db="EMBL/GenBank/DDBJ databases">
        <title>Conservation and host-specific expression of non-tandemly repeated heterogenous ribosome RNA gene in arbuscular mycorrhizal fungi.</title>
        <authorList>
            <person name="Maeda T."/>
            <person name="Kobayashi Y."/>
            <person name="Nakagawa T."/>
            <person name="Ezawa T."/>
            <person name="Yamaguchi K."/>
            <person name="Bino T."/>
            <person name="Nishimoto Y."/>
            <person name="Shigenobu S."/>
            <person name="Kawaguchi M."/>
        </authorList>
    </citation>
    <scope>NUCLEOTIDE SEQUENCE</scope>
    <source>
        <strain evidence="2">HR1</strain>
    </source>
</reference>
<evidence type="ECO:0000313" key="2">
    <source>
        <dbReference type="EMBL" id="GES77392.1"/>
    </source>
</evidence>
<dbReference type="EMBL" id="BLAL01000030">
    <property type="protein sequence ID" value="GES77392.1"/>
    <property type="molecule type" value="Genomic_DNA"/>
</dbReference>
<evidence type="ECO:0000313" key="1">
    <source>
        <dbReference type="EMBL" id="GBC06885.1"/>
    </source>
</evidence>
<dbReference type="EMBL" id="BEXD01004106">
    <property type="protein sequence ID" value="GBC06885.1"/>
    <property type="molecule type" value="Genomic_DNA"/>
</dbReference>
<dbReference type="Proteomes" id="UP000615446">
    <property type="component" value="Unassembled WGS sequence"/>
</dbReference>
<accession>A0A2Z6S7K7</accession>
<name>A0A2Z6S7K7_9GLOM</name>
<organism evidence="1 3">
    <name type="scientific">Rhizophagus clarus</name>
    <dbReference type="NCBI Taxonomy" id="94130"/>
    <lineage>
        <taxon>Eukaryota</taxon>
        <taxon>Fungi</taxon>
        <taxon>Fungi incertae sedis</taxon>
        <taxon>Mucoromycota</taxon>
        <taxon>Glomeromycotina</taxon>
        <taxon>Glomeromycetes</taxon>
        <taxon>Glomerales</taxon>
        <taxon>Glomeraceae</taxon>
        <taxon>Rhizophagus</taxon>
    </lineage>
</organism>
<reference evidence="1 3" key="1">
    <citation type="submission" date="2017-11" db="EMBL/GenBank/DDBJ databases">
        <title>The genome of Rhizophagus clarus HR1 reveals common genetic basis of auxotrophy among arbuscular mycorrhizal fungi.</title>
        <authorList>
            <person name="Kobayashi Y."/>
        </authorList>
    </citation>
    <scope>NUCLEOTIDE SEQUENCE [LARGE SCALE GENOMIC DNA]</scope>
    <source>
        <strain evidence="1 3">HR1</strain>
    </source>
</reference>
<sequence>MSSLLRNYMRFRTASFTTTTLPSKVIKETKFITNSEFNFIPDYYKAMDIGFNFGNGHSTTSANSTGHSITSATGGKTDNIFKRVFV</sequence>
<proteinExistence type="predicted"/>